<organism evidence="1">
    <name type="scientific">Timema bartmani</name>
    <dbReference type="NCBI Taxonomy" id="61472"/>
    <lineage>
        <taxon>Eukaryota</taxon>
        <taxon>Metazoa</taxon>
        <taxon>Ecdysozoa</taxon>
        <taxon>Arthropoda</taxon>
        <taxon>Hexapoda</taxon>
        <taxon>Insecta</taxon>
        <taxon>Pterygota</taxon>
        <taxon>Neoptera</taxon>
        <taxon>Polyneoptera</taxon>
        <taxon>Phasmatodea</taxon>
        <taxon>Timematodea</taxon>
        <taxon>Timematoidea</taxon>
        <taxon>Timematidae</taxon>
        <taxon>Timema</taxon>
    </lineage>
</organism>
<sequence>MKTHYDKRAPHKPVDFKDCQAVVVQKGKIWEPGLILNKHVAPRSYIISDEWGYVLRRNMRHLRQSKHQPRLTQKFHTEYQAELQNTTDGSENDTLNEASNTAYYEPVVDNAAVNEDRSNTPIDNKNDICYLEMDNLIFMKIVLLQSVKKLKLFTKLLFILGLKRQTDGIAKNHFLWRVMRRRQPSTFRSALVSFLRTCTGHATHPLYCLDRSTVHVLEAVLDEFTSILSAKENSCLYWLA</sequence>
<gene>
    <name evidence="1" type="ORF">TBIB3V08_LOCUS9466</name>
</gene>
<name>A0A7R9F786_9NEOP</name>
<accession>A0A7R9F786</accession>
<dbReference type="AlphaFoldDB" id="A0A7R9F786"/>
<reference evidence="1" key="1">
    <citation type="submission" date="2020-11" db="EMBL/GenBank/DDBJ databases">
        <authorList>
            <person name="Tran Van P."/>
        </authorList>
    </citation>
    <scope>NUCLEOTIDE SEQUENCE</scope>
</reference>
<proteinExistence type="predicted"/>
<protein>
    <submittedName>
        <fullName evidence="1">Uncharacterized protein</fullName>
    </submittedName>
</protein>
<evidence type="ECO:0000313" key="1">
    <source>
        <dbReference type="EMBL" id="CAD7447150.1"/>
    </source>
</evidence>
<dbReference type="EMBL" id="OD568597">
    <property type="protein sequence ID" value="CAD7447150.1"/>
    <property type="molecule type" value="Genomic_DNA"/>
</dbReference>